<dbReference type="InterPro" id="IPR036570">
    <property type="entry name" value="HORMA_dom_sf"/>
</dbReference>
<evidence type="ECO:0000256" key="4">
    <source>
        <dbReference type="ARBA" id="ARBA00022776"/>
    </source>
</evidence>
<dbReference type="OMA" id="WQFDVEI"/>
<dbReference type="InterPro" id="IPR003511">
    <property type="entry name" value="HORMA_dom"/>
</dbReference>
<evidence type="ECO:0000256" key="2">
    <source>
        <dbReference type="ARBA" id="ARBA00010348"/>
    </source>
</evidence>
<keyword evidence="4" id="KW-0498">Mitosis</keyword>
<comment type="subcellular location">
    <subcellularLocation>
        <location evidence="1">Nucleus</location>
    </subcellularLocation>
</comment>
<evidence type="ECO:0000256" key="1">
    <source>
        <dbReference type="ARBA" id="ARBA00004123"/>
    </source>
</evidence>
<keyword evidence="5" id="KW-0539">Nucleus</keyword>
<name>A0A1Y1HKS8_KLENI</name>
<keyword evidence="3" id="KW-0132">Cell division</keyword>
<dbReference type="GO" id="GO:0005634">
    <property type="term" value="C:nucleus"/>
    <property type="evidence" value="ECO:0007669"/>
    <property type="project" value="UniProtKB-SubCell"/>
</dbReference>
<organism evidence="8 9">
    <name type="scientific">Klebsormidium nitens</name>
    <name type="common">Green alga</name>
    <name type="synonym">Ulothrix nitens</name>
    <dbReference type="NCBI Taxonomy" id="105231"/>
    <lineage>
        <taxon>Eukaryota</taxon>
        <taxon>Viridiplantae</taxon>
        <taxon>Streptophyta</taxon>
        <taxon>Klebsormidiophyceae</taxon>
        <taxon>Klebsormidiales</taxon>
        <taxon>Klebsormidiaceae</taxon>
        <taxon>Klebsormidium</taxon>
    </lineage>
</organism>
<proteinExistence type="inferred from homology"/>
<dbReference type="STRING" id="105231.A0A1Y1HKS8"/>
<evidence type="ECO:0000256" key="3">
    <source>
        <dbReference type="ARBA" id="ARBA00022618"/>
    </source>
</evidence>
<dbReference type="Gene3D" id="3.30.900.10">
    <property type="entry name" value="HORMA domain"/>
    <property type="match status" value="1"/>
</dbReference>
<keyword evidence="9" id="KW-1185">Reference proteome</keyword>
<dbReference type="OrthoDB" id="1806at2759"/>
<dbReference type="PANTHER" id="PTHR11842:SF11">
    <property type="entry name" value="MITOTIC SPINDLE ASSEMBLY CHECKPOINT PROTEIN MAD2A"/>
    <property type="match status" value="1"/>
</dbReference>
<dbReference type="GO" id="GO:0000776">
    <property type="term" value="C:kinetochore"/>
    <property type="evidence" value="ECO:0000318"/>
    <property type="project" value="GO_Central"/>
</dbReference>
<dbReference type="PROSITE" id="PS50815">
    <property type="entry name" value="HORMA"/>
    <property type="match status" value="1"/>
</dbReference>
<accession>A0A1Y1HKS8</accession>
<dbReference type="Pfam" id="PF02301">
    <property type="entry name" value="HORMA"/>
    <property type="match status" value="1"/>
</dbReference>
<dbReference type="SUPFAM" id="SSF56019">
    <property type="entry name" value="The spindle assembly checkpoint protein mad2"/>
    <property type="match status" value="1"/>
</dbReference>
<evidence type="ECO:0000313" key="8">
    <source>
        <dbReference type="EMBL" id="GAQ79210.1"/>
    </source>
</evidence>
<dbReference type="AlphaFoldDB" id="A0A1Y1HKS8"/>
<dbReference type="GO" id="GO:0051301">
    <property type="term" value="P:cell division"/>
    <property type="evidence" value="ECO:0007669"/>
    <property type="project" value="UniProtKB-KW"/>
</dbReference>
<dbReference type="GO" id="GO:0007094">
    <property type="term" value="P:mitotic spindle assembly checkpoint signaling"/>
    <property type="evidence" value="ECO:0000318"/>
    <property type="project" value="GO_Central"/>
</dbReference>
<dbReference type="PANTHER" id="PTHR11842">
    <property type="entry name" value="MITOTIC SPINDLE ASSEMBLY CHECKPOINT PROTEIN MAD2"/>
    <property type="match status" value="1"/>
</dbReference>
<dbReference type="EMBL" id="DF236975">
    <property type="protein sequence ID" value="GAQ79210.1"/>
    <property type="molecule type" value="Genomic_DNA"/>
</dbReference>
<gene>
    <name evidence="8" type="ORF">KFL_000260260</name>
</gene>
<keyword evidence="6" id="KW-0131">Cell cycle</keyword>
<dbReference type="InterPro" id="IPR045091">
    <property type="entry name" value="Mad2-like"/>
</dbReference>
<evidence type="ECO:0000256" key="6">
    <source>
        <dbReference type="ARBA" id="ARBA00023306"/>
    </source>
</evidence>
<comment type="similarity">
    <text evidence="2">Belongs to the MAD2 family.</text>
</comment>
<evidence type="ECO:0000256" key="5">
    <source>
        <dbReference type="ARBA" id="ARBA00023242"/>
    </source>
</evidence>
<dbReference type="FunFam" id="3.30.900.10:FF:000002">
    <property type="entry name" value="Mitotic spindle assembly checkpoint protein MAD2A"/>
    <property type="match status" value="1"/>
</dbReference>
<reference evidence="8 9" key="1">
    <citation type="journal article" date="2014" name="Nat. Commun.">
        <title>Klebsormidium flaccidum genome reveals primary factors for plant terrestrial adaptation.</title>
        <authorList>
            <person name="Hori K."/>
            <person name="Maruyama F."/>
            <person name="Fujisawa T."/>
            <person name="Togashi T."/>
            <person name="Yamamoto N."/>
            <person name="Seo M."/>
            <person name="Sato S."/>
            <person name="Yamada T."/>
            <person name="Mori H."/>
            <person name="Tajima N."/>
            <person name="Moriyama T."/>
            <person name="Ikeuchi M."/>
            <person name="Watanabe M."/>
            <person name="Wada H."/>
            <person name="Kobayashi K."/>
            <person name="Saito M."/>
            <person name="Masuda T."/>
            <person name="Sasaki-Sekimoto Y."/>
            <person name="Mashiguchi K."/>
            <person name="Awai K."/>
            <person name="Shimojima M."/>
            <person name="Masuda S."/>
            <person name="Iwai M."/>
            <person name="Nobusawa T."/>
            <person name="Narise T."/>
            <person name="Kondo S."/>
            <person name="Saito H."/>
            <person name="Sato R."/>
            <person name="Murakawa M."/>
            <person name="Ihara Y."/>
            <person name="Oshima-Yamada Y."/>
            <person name="Ohtaka K."/>
            <person name="Satoh M."/>
            <person name="Sonobe K."/>
            <person name="Ishii M."/>
            <person name="Ohtani R."/>
            <person name="Kanamori-Sato M."/>
            <person name="Honoki R."/>
            <person name="Miyazaki D."/>
            <person name="Mochizuki H."/>
            <person name="Umetsu J."/>
            <person name="Higashi K."/>
            <person name="Shibata D."/>
            <person name="Kamiya Y."/>
            <person name="Sato N."/>
            <person name="Nakamura Y."/>
            <person name="Tabata S."/>
            <person name="Ida S."/>
            <person name="Kurokawa K."/>
            <person name="Ohta H."/>
        </authorList>
    </citation>
    <scope>NUCLEOTIDE SEQUENCE [LARGE SCALE GENOMIC DNA]</scope>
    <source>
        <strain evidence="8 9">NIES-2285</strain>
    </source>
</reference>
<feature type="domain" description="HORMA" evidence="7">
    <location>
        <begin position="14"/>
        <end position="197"/>
    </location>
</feature>
<evidence type="ECO:0000313" key="9">
    <source>
        <dbReference type="Proteomes" id="UP000054558"/>
    </source>
</evidence>
<sequence>MATAGATRETITLKGSTAIVTEFFGYAVDSILYQRGIYPEENFTRVKKYGLSMLVCTDERVRDYLKQVLSQISEWLLTGKLQKLVLVVASVATKEVLERWAFNIETDKESVQTGTTREKSDKEIMSEIQAIVRQITASITFLPLLDETCTFDLLAYTAADSAVPSTWEESDARLINKSAEVKLRSFSTKVHQVDAMVAYKNDDEGD</sequence>
<protein>
    <submittedName>
        <fullName evidence="8">Spindle assembly checkpoint protein</fullName>
    </submittedName>
</protein>
<dbReference type="Proteomes" id="UP000054558">
    <property type="component" value="Unassembled WGS sequence"/>
</dbReference>
<evidence type="ECO:0000259" key="7">
    <source>
        <dbReference type="PROSITE" id="PS50815"/>
    </source>
</evidence>